<feature type="compositionally biased region" description="Basic and acidic residues" evidence="2">
    <location>
        <begin position="8"/>
        <end position="22"/>
    </location>
</feature>
<feature type="domain" description="Cwf19-like C-terminal" evidence="4">
    <location>
        <begin position="538"/>
        <end position="659"/>
    </location>
</feature>
<feature type="region of interest" description="Disordered" evidence="2">
    <location>
        <begin position="157"/>
        <end position="176"/>
    </location>
</feature>
<feature type="region of interest" description="Disordered" evidence="2">
    <location>
        <begin position="449"/>
        <end position="489"/>
    </location>
</feature>
<feature type="compositionally biased region" description="Basic residues" evidence="2">
    <location>
        <begin position="283"/>
        <end position="293"/>
    </location>
</feature>
<dbReference type="GO" id="GO:0000398">
    <property type="term" value="P:mRNA splicing, via spliceosome"/>
    <property type="evidence" value="ECO:0007669"/>
    <property type="project" value="TreeGrafter"/>
</dbReference>
<dbReference type="Pfam" id="PF04676">
    <property type="entry name" value="CwfJ_C_2"/>
    <property type="match status" value="1"/>
</dbReference>
<dbReference type="InterPro" id="IPR040194">
    <property type="entry name" value="Cwf19-like"/>
</dbReference>
<feature type="region of interest" description="Disordered" evidence="2">
    <location>
        <begin position="283"/>
        <end position="311"/>
    </location>
</feature>
<feature type="region of interest" description="Disordered" evidence="2">
    <location>
        <begin position="195"/>
        <end position="220"/>
    </location>
</feature>
<dbReference type="Proteomes" id="UP000663760">
    <property type="component" value="Chromosome 7"/>
</dbReference>
<protein>
    <submittedName>
        <fullName evidence="5">Uncharacterized protein</fullName>
    </submittedName>
</protein>
<dbReference type="InterPro" id="IPR006768">
    <property type="entry name" value="Cwf19-like_C_dom-1"/>
</dbReference>
<dbReference type="GO" id="GO:0071014">
    <property type="term" value="C:post-mRNA release spliceosomal complex"/>
    <property type="evidence" value="ECO:0007669"/>
    <property type="project" value="TreeGrafter"/>
</dbReference>
<keyword evidence="6" id="KW-1185">Reference proteome</keyword>
<feature type="compositionally biased region" description="Basic residues" evidence="2">
    <location>
        <begin position="29"/>
        <end position="50"/>
    </location>
</feature>
<sequence length="764" mass="87419">MLSGIKIIPRDKVNSSSRKEVSELDYSPGKRKKSKSKKKKHDKKMNKRKSSYSSDDDDDIMSQSTSDTYSESEEELSRKKKSKTKRSSLSYDEDSLSSDEGKKKKRAKAKNQAVKEEIGEKSHRDKELLRKEMGLDWMLKSSDGMARKPADLDHVHEEVVTEERKQERSCPGGEGKRIKYRNLEQKIDVCEVRPNPRELNPYYKDSGSGFPEEAPDTAQNSSKLFASSVVGDGGASWRLKALKRAQEQAARDGRKLDEVVEERWGSLGQLAASVASRRVAHTHAHQHAIKDRRRGITEKPEKNEHDQMKGQNTEARIGHRDYLQDVSSRHPEMRKPKPDSNGWRKRKTSVLGDNTVISDALSALNKFSNDGSFLDTITVQQGRGPGNSVEDVSEIRTEEAVPSKTITSEKEHSVAVHGLSANQLAAKAMQLRLKGNHEEAEKLLKEAESMSCNRDSKAKPIVQETKGNTSRYDERKASSHLKKREDDGDLNLAQRIMRDRKYSMSGRADDEYDFDEAPTRKHKKKREVAAEEKHSIGKRILTQQERCQFCFENPSQPKHLVISIANFTYMMLPRYQPLVQGHCCILPLQHEASTRTVDDNVWEEMRNFKKCLIMMFAKQDKSVVFLETVIGLSKQRRHCLVECVPLPSELAAEAPMYFKKDEWSQHNAKRLIETTSEKGLRRVIPKDFPYFHVEFGLDRGFVHVIDDEGSFNSNIGLNVIRGMLQLPEEDMYRRRRQEAVETQRSAVAAFAREWEPFDWTKQLS</sequence>
<feature type="compositionally biased region" description="Basic and acidic residues" evidence="2">
    <location>
        <begin position="113"/>
        <end position="127"/>
    </location>
</feature>
<evidence type="ECO:0000259" key="4">
    <source>
        <dbReference type="Pfam" id="PF04677"/>
    </source>
</evidence>
<dbReference type="OrthoDB" id="2113965at2759"/>
<feature type="compositionally biased region" description="Basic and acidic residues" evidence="2">
    <location>
        <begin position="327"/>
        <end position="338"/>
    </location>
</feature>
<comment type="similarity">
    <text evidence="1">Belongs to the CWF19 family.</text>
</comment>
<feature type="region of interest" description="Disordered" evidence="2">
    <location>
        <begin position="327"/>
        <end position="346"/>
    </location>
</feature>
<proteinExistence type="inferred from homology"/>
<name>A0A7I8KN75_SPIIN</name>
<gene>
    <name evidence="5" type="ORF">SI8410_07009920</name>
</gene>
<feature type="domain" description="Cwf19-like protein C-terminal" evidence="3">
    <location>
        <begin position="662"/>
        <end position="760"/>
    </location>
</feature>
<evidence type="ECO:0000259" key="3">
    <source>
        <dbReference type="Pfam" id="PF04676"/>
    </source>
</evidence>
<dbReference type="Pfam" id="PF04677">
    <property type="entry name" value="CwfJ_C_1"/>
    <property type="match status" value="1"/>
</dbReference>
<reference evidence="5" key="1">
    <citation type="submission" date="2020-02" db="EMBL/GenBank/DDBJ databases">
        <authorList>
            <person name="Scholz U."/>
            <person name="Mascher M."/>
            <person name="Fiebig A."/>
        </authorList>
    </citation>
    <scope>NUCLEOTIDE SEQUENCE</scope>
</reference>
<feature type="region of interest" description="Disordered" evidence="2">
    <location>
        <begin position="1"/>
        <end position="127"/>
    </location>
</feature>
<evidence type="ECO:0000313" key="5">
    <source>
        <dbReference type="EMBL" id="CAA7399250.1"/>
    </source>
</evidence>
<dbReference type="EMBL" id="LR746270">
    <property type="protein sequence ID" value="CAA7399250.1"/>
    <property type="molecule type" value="Genomic_DNA"/>
</dbReference>
<evidence type="ECO:0000256" key="2">
    <source>
        <dbReference type="SAM" id="MobiDB-lite"/>
    </source>
</evidence>
<accession>A0A7I8KN75</accession>
<dbReference type="PANTHER" id="PTHR12072:SF5">
    <property type="entry name" value="CWF19-LIKE PROTEIN 2"/>
    <property type="match status" value="1"/>
</dbReference>
<feature type="compositionally biased region" description="Basic and acidic residues" evidence="2">
    <location>
        <begin position="294"/>
        <end position="308"/>
    </location>
</feature>
<evidence type="ECO:0000256" key="1">
    <source>
        <dbReference type="ARBA" id="ARBA00006795"/>
    </source>
</evidence>
<feature type="compositionally biased region" description="Basic and acidic residues" evidence="2">
    <location>
        <begin position="449"/>
        <end position="458"/>
    </location>
</feature>
<dbReference type="AlphaFoldDB" id="A0A7I8KN75"/>
<dbReference type="PANTHER" id="PTHR12072">
    <property type="entry name" value="CWF19, CELL CYCLE CONTROL PROTEIN"/>
    <property type="match status" value="1"/>
</dbReference>
<evidence type="ECO:0000313" key="6">
    <source>
        <dbReference type="Proteomes" id="UP000663760"/>
    </source>
</evidence>
<organism evidence="5 6">
    <name type="scientific">Spirodela intermedia</name>
    <name type="common">Intermediate duckweed</name>
    <dbReference type="NCBI Taxonomy" id="51605"/>
    <lineage>
        <taxon>Eukaryota</taxon>
        <taxon>Viridiplantae</taxon>
        <taxon>Streptophyta</taxon>
        <taxon>Embryophyta</taxon>
        <taxon>Tracheophyta</taxon>
        <taxon>Spermatophyta</taxon>
        <taxon>Magnoliopsida</taxon>
        <taxon>Liliopsida</taxon>
        <taxon>Araceae</taxon>
        <taxon>Lemnoideae</taxon>
        <taxon>Spirodela</taxon>
    </lineage>
</organism>
<dbReference type="InterPro" id="IPR006767">
    <property type="entry name" value="Cwf19-like_C_dom-2"/>
</dbReference>